<dbReference type="AlphaFoldDB" id="X7FA87"/>
<evidence type="ECO:0000256" key="3">
    <source>
        <dbReference type="ARBA" id="ARBA00022989"/>
    </source>
</evidence>
<evidence type="ECO:0000256" key="4">
    <source>
        <dbReference type="ARBA" id="ARBA00023136"/>
    </source>
</evidence>
<evidence type="ECO:0000256" key="1">
    <source>
        <dbReference type="ARBA" id="ARBA00004141"/>
    </source>
</evidence>
<dbReference type="Pfam" id="PF01925">
    <property type="entry name" value="TauE"/>
    <property type="match status" value="1"/>
</dbReference>
<dbReference type="GO" id="GO:0005886">
    <property type="term" value="C:plasma membrane"/>
    <property type="evidence" value="ECO:0007669"/>
    <property type="project" value="UniProtKB-SubCell"/>
</dbReference>
<keyword evidence="2 5" id="KW-0812">Transmembrane</keyword>
<comment type="similarity">
    <text evidence="5">Belongs to the 4-toluene sulfonate uptake permease (TSUP) (TC 2.A.102) family.</text>
</comment>
<accession>X7FA87</accession>
<proteinExistence type="inferred from homology"/>
<dbReference type="Proteomes" id="UP000023430">
    <property type="component" value="Unassembled WGS sequence"/>
</dbReference>
<keyword evidence="3 5" id="KW-1133">Transmembrane helix</keyword>
<feature type="transmembrane region" description="Helical" evidence="5">
    <location>
        <begin position="151"/>
        <end position="173"/>
    </location>
</feature>
<protein>
    <recommendedName>
        <fullName evidence="5">Probable membrane transporter protein</fullName>
    </recommendedName>
</protein>
<keyword evidence="7" id="KW-1185">Reference proteome</keyword>
<name>X7FA87_9RHOB</name>
<sequence length="273" mass="28003">MELSPDLFVLAAILLAAGALTGILAGLFGVGGGALMVPVLFQVFGAHGVEDEVRMPLAVGTSLAVIIPTSLRSWRGHLGKGAVDTALLRRWAVPIVLGVIVGAAIARYADPVVMMCVFVLVAGVNAVKLLSGSSRWNVADDLPSGWLLRSYGALIGLASSLMGIGGGQVANILMSLHGRTMHQAVATSAGIGVLVSVPGAAGYVLAGLGRDGLPADAIGFVSLLGVALFAPTTVLTAGLGVRLAHRLSRRRLEIAFGLFLILVSARFVWEIVA</sequence>
<dbReference type="InterPro" id="IPR002781">
    <property type="entry name" value="TM_pro_TauE-like"/>
</dbReference>
<evidence type="ECO:0000313" key="6">
    <source>
        <dbReference type="EMBL" id="ETX28989.1"/>
    </source>
</evidence>
<comment type="caution">
    <text evidence="6">The sequence shown here is derived from an EMBL/GenBank/DDBJ whole genome shotgun (WGS) entry which is preliminary data.</text>
</comment>
<organism evidence="6 7">
    <name type="scientific">Roseivivax isoporae LMG 25204</name>
    <dbReference type="NCBI Taxonomy" id="1449351"/>
    <lineage>
        <taxon>Bacteria</taxon>
        <taxon>Pseudomonadati</taxon>
        <taxon>Pseudomonadota</taxon>
        <taxon>Alphaproteobacteria</taxon>
        <taxon>Rhodobacterales</taxon>
        <taxon>Roseobacteraceae</taxon>
        <taxon>Roseivivax</taxon>
    </lineage>
</organism>
<feature type="transmembrane region" description="Helical" evidence="5">
    <location>
        <begin position="185"/>
        <end position="205"/>
    </location>
</feature>
<feature type="transmembrane region" description="Helical" evidence="5">
    <location>
        <begin position="252"/>
        <end position="269"/>
    </location>
</feature>
<evidence type="ECO:0000256" key="2">
    <source>
        <dbReference type="ARBA" id="ARBA00022692"/>
    </source>
</evidence>
<keyword evidence="5" id="KW-1003">Cell membrane</keyword>
<dbReference type="OrthoDB" id="457670at2"/>
<comment type="subcellular location">
    <subcellularLocation>
        <location evidence="5">Cell membrane</location>
        <topology evidence="5">Multi-pass membrane protein</topology>
    </subcellularLocation>
    <subcellularLocation>
        <location evidence="1">Membrane</location>
        <topology evidence="1">Multi-pass membrane protein</topology>
    </subcellularLocation>
</comment>
<evidence type="ECO:0000256" key="5">
    <source>
        <dbReference type="RuleBase" id="RU363041"/>
    </source>
</evidence>
<reference evidence="6 7" key="1">
    <citation type="submission" date="2014-01" db="EMBL/GenBank/DDBJ databases">
        <title>Roseivivax isoporae LMG 25204 Genome Sequencing.</title>
        <authorList>
            <person name="Lai Q."/>
            <person name="Li G."/>
            <person name="Shao Z."/>
        </authorList>
    </citation>
    <scope>NUCLEOTIDE SEQUENCE [LARGE SCALE GENOMIC DNA]</scope>
    <source>
        <strain evidence="6 7">LMG 25204</strain>
    </source>
</reference>
<feature type="transmembrane region" description="Helical" evidence="5">
    <location>
        <begin position="53"/>
        <end position="71"/>
    </location>
</feature>
<dbReference type="eggNOG" id="COG0730">
    <property type="taxonomic scope" value="Bacteria"/>
</dbReference>
<feature type="transmembrane region" description="Helical" evidence="5">
    <location>
        <begin position="217"/>
        <end position="240"/>
    </location>
</feature>
<feature type="transmembrane region" description="Helical" evidence="5">
    <location>
        <begin position="12"/>
        <end position="41"/>
    </location>
</feature>
<dbReference type="EMBL" id="JAME01000013">
    <property type="protein sequence ID" value="ETX28989.1"/>
    <property type="molecule type" value="Genomic_DNA"/>
</dbReference>
<gene>
    <name evidence="6" type="ORF">RISW2_03345</name>
</gene>
<dbReference type="PANTHER" id="PTHR43483:SF3">
    <property type="entry name" value="MEMBRANE TRANSPORTER PROTEIN HI_0806-RELATED"/>
    <property type="match status" value="1"/>
</dbReference>
<dbReference type="STRING" id="1449351.RISW2_03345"/>
<evidence type="ECO:0000313" key="7">
    <source>
        <dbReference type="Proteomes" id="UP000023430"/>
    </source>
</evidence>
<keyword evidence="4 5" id="KW-0472">Membrane</keyword>
<feature type="transmembrane region" description="Helical" evidence="5">
    <location>
        <begin position="91"/>
        <end position="108"/>
    </location>
</feature>
<dbReference type="PANTHER" id="PTHR43483">
    <property type="entry name" value="MEMBRANE TRANSPORTER PROTEIN HI_0806-RELATED"/>
    <property type="match status" value="1"/>
</dbReference>
<dbReference type="RefSeq" id="WP_043769955.1">
    <property type="nucleotide sequence ID" value="NZ_JAME01000013.1"/>
</dbReference>